<keyword evidence="7" id="KW-1185">Reference proteome</keyword>
<evidence type="ECO:0000256" key="2">
    <source>
        <dbReference type="ARBA" id="ARBA00022692"/>
    </source>
</evidence>
<dbReference type="PANTHER" id="PTHR21419">
    <property type="match status" value="1"/>
</dbReference>
<keyword evidence="4" id="KW-0472">Membrane</keyword>
<dbReference type="PANTHER" id="PTHR21419:SF36">
    <property type="entry name" value="PROTEIN FAM234A-LIKE"/>
    <property type="match status" value="1"/>
</dbReference>
<protein>
    <submittedName>
        <fullName evidence="6">PQQ-like beta-propeller repeat protein</fullName>
    </submittedName>
</protein>
<dbReference type="Gene3D" id="2.130.10.10">
    <property type="entry name" value="YVTN repeat-like/Quinoprotein amine dehydrogenase"/>
    <property type="match status" value="1"/>
</dbReference>
<keyword evidence="2" id="KW-0812">Transmembrane</keyword>
<dbReference type="EMBL" id="JAKLWS010000005">
    <property type="protein sequence ID" value="MCG2588022.1"/>
    <property type="molecule type" value="Genomic_DNA"/>
</dbReference>
<dbReference type="InterPro" id="IPR055409">
    <property type="entry name" value="Beta-prop_FAM234A_B"/>
</dbReference>
<sequence length="500" mass="54941">MRTFILTALSIIVLAIVAFILKDWFFFTPDNWERQISDIGSASSPRAVDLTGDGVLDIVMGGGAREFSPTNYGVLAFDGKDGKILWNVASRNQVIGSPTFYDINNDDIPDVIIGGRTAILFAIDGKSGNVIWEHTPSYVGMDIINDRSILNFYNIQLIPDQDGDGLKDLLTAYGGFIKAQPTDTDRPIGSLMVISSKDGSTLAKAEVPDGRETYMSPLIYDFQGDGELSVLFGTGGETINGHFYKANLQSVLEEDLSDAEVLAEGRGKGFIAPPVIANMNEDNIKDIIVNSVNGKVFCIDGSTNEILWEANLGEEFEGYTSPSPGHFNSDDTLDFFVSYGHGVWPAIDFAYQVMLDGSDGSIISAHTAGTFQYASPVTFDFSQDGKDDALVITNGKEDETTGMSTIEIYVNEMLAFDPHSQTQFRIHEKNAGSNLGSTPLLTDLDNDGYLDIIYSYMNDPINYYSFKSLRIERIEMDIQLDEPIKWGEYMGPGYDGVYKD</sequence>
<comment type="caution">
    <text evidence="6">The sequence shown here is derived from an EMBL/GenBank/DDBJ whole genome shotgun (WGS) entry which is preliminary data.</text>
</comment>
<evidence type="ECO:0000256" key="4">
    <source>
        <dbReference type="ARBA" id="ARBA00023136"/>
    </source>
</evidence>
<evidence type="ECO:0000313" key="6">
    <source>
        <dbReference type="EMBL" id="MCG2588022.1"/>
    </source>
</evidence>
<organism evidence="6 7">
    <name type="scientific">Rhodohalobacter sulfatireducens</name>
    <dbReference type="NCBI Taxonomy" id="2911366"/>
    <lineage>
        <taxon>Bacteria</taxon>
        <taxon>Pseudomonadati</taxon>
        <taxon>Balneolota</taxon>
        <taxon>Balneolia</taxon>
        <taxon>Balneolales</taxon>
        <taxon>Balneolaceae</taxon>
        <taxon>Rhodohalobacter</taxon>
    </lineage>
</organism>
<dbReference type="SUPFAM" id="SSF69318">
    <property type="entry name" value="Integrin alpha N-terminal domain"/>
    <property type="match status" value="1"/>
</dbReference>
<proteinExistence type="predicted"/>
<evidence type="ECO:0000313" key="7">
    <source>
        <dbReference type="Proteomes" id="UP001165366"/>
    </source>
</evidence>
<dbReference type="RefSeq" id="WP_237852867.1">
    <property type="nucleotide sequence ID" value="NZ_JAKLWS010000005.1"/>
</dbReference>
<reference evidence="6" key="1">
    <citation type="submission" date="2022-01" db="EMBL/GenBank/DDBJ databases">
        <authorList>
            <person name="Wang Y."/>
        </authorList>
    </citation>
    <scope>NUCLEOTIDE SEQUENCE</scope>
    <source>
        <strain evidence="6">WB101</strain>
    </source>
</reference>
<feature type="domain" description="FAM234A/B beta-propeller" evidence="5">
    <location>
        <begin position="73"/>
        <end position="342"/>
    </location>
</feature>
<evidence type="ECO:0000256" key="3">
    <source>
        <dbReference type="ARBA" id="ARBA00022989"/>
    </source>
</evidence>
<name>A0ABS9KB17_9BACT</name>
<keyword evidence="3" id="KW-1133">Transmembrane helix</keyword>
<dbReference type="InterPro" id="IPR028994">
    <property type="entry name" value="Integrin_alpha_N"/>
</dbReference>
<reference evidence="6" key="2">
    <citation type="submission" date="2024-05" db="EMBL/GenBank/DDBJ databases">
        <title>Rhodohalobacter halophilus gen. nov., sp. nov., a moderately halophilic member of the family Balneolaceae.</title>
        <authorList>
            <person name="Xia J."/>
        </authorList>
    </citation>
    <scope>NUCLEOTIDE SEQUENCE</scope>
    <source>
        <strain evidence="6">WB101</strain>
    </source>
</reference>
<accession>A0ABS9KB17</accession>
<dbReference type="Pfam" id="PF23727">
    <property type="entry name" value="Beta-prop_FAM234A_B"/>
    <property type="match status" value="1"/>
</dbReference>
<dbReference type="InterPro" id="IPR015943">
    <property type="entry name" value="WD40/YVTN_repeat-like_dom_sf"/>
</dbReference>
<evidence type="ECO:0000259" key="5">
    <source>
        <dbReference type="Pfam" id="PF23727"/>
    </source>
</evidence>
<dbReference type="Proteomes" id="UP001165366">
    <property type="component" value="Unassembled WGS sequence"/>
</dbReference>
<evidence type="ECO:0000256" key="1">
    <source>
        <dbReference type="ARBA" id="ARBA00004167"/>
    </source>
</evidence>
<gene>
    <name evidence="6" type="ORF">L6773_05565</name>
</gene>
<dbReference type="Gene3D" id="2.130.10.130">
    <property type="entry name" value="Integrin alpha, N-terminal"/>
    <property type="match status" value="1"/>
</dbReference>
<dbReference type="InterPro" id="IPR045232">
    <property type="entry name" value="FAM234"/>
</dbReference>
<comment type="subcellular location">
    <subcellularLocation>
        <location evidence="1">Membrane</location>
        <topology evidence="1">Single-pass membrane protein</topology>
    </subcellularLocation>
</comment>